<organism evidence="4 6">
    <name type="scientific">Bursaphelenchus xylophilus</name>
    <name type="common">Pinewood nematode worm</name>
    <name type="synonym">Aphelenchoides xylophilus</name>
    <dbReference type="NCBI Taxonomy" id="6326"/>
    <lineage>
        <taxon>Eukaryota</taxon>
        <taxon>Metazoa</taxon>
        <taxon>Ecdysozoa</taxon>
        <taxon>Nematoda</taxon>
        <taxon>Chromadorea</taxon>
        <taxon>Rhabditida</taxon>
        <taxon>Tylenchina</taxon>
        <taxon>Tylenchomorpha</taxon>
        <taxon>Aphelenchoidea</taxon>
        <taxon>Aphelenchoididae</taxon>
        <taxon>Bursaphelenchus</taxon>
    </lineage>
</organism>
<gene>
    <name evidence="2" type="ORF">BXYJ_LOCUS2648</name>
</gene>
<dbReference type="Proteomes" id="UP000659654">
    <property type="component" value="Unassembled WGS sequence"/>
</dbReference>
<evidence type="ECO:0000313" key="3">
    <source>
        <dbReference type="EMBL" id="CAG9089389.1"/>
    </source>
</evidence>
<dbReference type="WBParaSite" id="BXY_0938900.1">
    <property type="protein sequence ID" value="BXY_0938900.1"/>
    <property type="gene ID" value="BXY_0938900"/>
</dbReference>
<dbReference type="EMBL" id="CAJFCV020000001">
    <property type="protein sequence ID" value="CAG9089389.1"/>
    <property type="molecule type" value="Genomic_DNA"/>
</dbReference>
<keyword evidence="1" id="KW-0732">Signal</keyword>
<dbReference type="AlphaFoldDB" id="A0A1I7S8P4"/>
<protein>
    <submittedName>
        <fullName evidence="2">(pine wood nematode) hypothetical protein</fullName>
    </submittedName>
</protein>
<evidence type="ECO:0000313" key="4">
    <source>
        <dbReference type="Proteomes" id="UP000095284"/>
    </source>
</evidence>
<feature type="chain" id="PRO_5035359832" evidence="1">
    <location>
        <begin position="22"/>
        <end position="424"/>
    </location>
</feature>
<dbReference type="EMBL" id="CAJFDI010000001">
    <property type="protein sequence ID" value="CAD5211892.1"/>
    <property type="molecule type" value="Genomic_DNA"/>
</dbReference>
<accession>A0A1I7S8P4</accession>
<feature type="signal peptide" evidence="1">
    <location>
        <begin position="1"/>
        <end position="21"/>
    </location>
</feature>
<evidence type="ECO:0000313" key="2">
    <source>
        <dbReference type="EMBL" id="CAD5211892.1"/>
    </source>
</evidence>
<evidence type="ECO:0000313" key="5">
    <source>
        <dbReference type="Proteomes" id="UP000659654"/>
    </source>
</evidence>
<evidence type="ECO:0000313" key="6">
    <source>
        <dbReference type="WBParaSite" id="BXY_0938900.1"/>
    </source>
</evidence>
<dbReference type="Proteomes" id="UP000095284">
    <property type="component" value="Unplaced"/>
</dbReference>
<keyword evidence="5" id="KW-1185">Reference proteome</keyword>
<sequence>MDGCQFFLLLSLIVNVDLLQGQVVQNCENVYAVNGNKDTKPACKEGEICIELGVKNFTVYVEDYCDYYGSFDYMSLVSRYEGGEFYHYNNVTRKLGTRPNIPPISWYSRHQIPSDHDPQFYAQLFSRSVEIVTMGLKPIDKQSHKDVFRLQTMLDSELSVEQVQRAFVYKEYLFLSAEKAIDFRILYEKRGPYAADINRPGRLTEHNVGLIDVSTIPNEHIDKDFLDLITNLCFKPGKYCSLDIKTESLDLQDYPVAFTYDDLVLESFWFQRHCEMLPMYRIRHKKTAPNVIFDFPNVESIVTHGRKLSWVKEVWPVSHRYYYTIRGILPIVQPHDPFYDFVKQFTTPAPTTTTRPPPTTTTLKPVPAGPAPKFLEIEEDTAELENPHVIYLDPLPSNVPAISGLPIIYYMLVYIAFHLKSYNL</sequence>
<proteinExistence type="predicted"/>
<dbReference type="Proteomes" id="UP000582659">
    <property type="component" value="Unassembled WGS sequence"/>
</dbReference>
<evidence type="ECO:0000256" key="1">
    <source>
        <dbReference type="SAM" id="SignalP"/>
    </source>
</evidence>
<reference evidence="6" key="1">
    <citation type="submission" date="2016-11" db="UniProtKB">
        <authorList>
            <consortium name="WormBaseParasite"/>
        </authorList>
    </citation>
    <scope>IDENTIFICATION</scope>
</reference>
<reference evidence="3" key="2">
    <citation type="submission" date="2020-08" db="EMBL/GenBank/DDBJ databases">
        <authorList>
            <person name="Kikuchi T."/>
        </authorList>
    </citation>
    <scope>NUCLEOTIDE SEQUENCE</scope>
    <source>
        <strain evidence="2">Ka4C1</strain>
    </source>
</reference>
<name>A0A1I7S8P4_BURXY</name>